<sequence>MHIVSSGQQSCSLWRGPFGGFNTEACGRGCVGGVNCEVINIMEEIWLGQMPGFFGTFYDKRISLRTEDRFCHRRIPSSLRPWVAGDERPLIIEHPGRYIASCRWVNPLHTRGEFV</sequence>
<comment type="caution">
    <text evidence="1">The sequence shown here is derived from an EMBL/GenBank/DDBJ whole genome shotgun (WGS) entry which is preliminary data.</text>
</comment>
<protein>
    <submittedName>
        <fullName evidence="1">Uncharacterized protein</fullName>
    </submittedName>
</protein>
<accession>A0A831EV03</accession>
<gene>
    <name evidence="1" type="ORF">BN437_3484</name>
</gene>
<evidence type="ECO:0000313" key="1">
    <source>
        <dbReference type="EMBL" id="CCO95384.1"/>
    </source>
</evidence>
<dbReference type="Proteomes" id="UP000013111">
    <property type="component" value="Unassembled WGS sequence"/>
</dbReference>
<reference evidence="1 2" key="2">
    <citation type="submission" date="2013-04" db="EMBL/GenBank/DDBJ databases">
        <title>Comparative genomics of 12 strains of Erwinia amylovora identifies a pan-genome with a large conserved core and provides insights into host specificity.</title>
        <authorList>
            <person name="Mann R.A."/>
            <person name="Smits T.H.M."/>
            <person name="Buehlmann A."/>
            <person name="Blom J."/>
            <person name="Goesmann A."/>
            <person name="Frey J.E."/>
            <person name="Plummer K.M."/>
            <person name="Beer S.V."/>
            <person name="Luck J."/>
            <person name="Duffy B."/>
            <person name="Rodoni B."/>
        </authorList>
    </citation>
    <scope>NUCLEOTIDE SEQUENCE [LARGE SCALE GENOMIC DNA]</scope>
    <source>
        <strain evidence="2">CFBP 1232</strain>
    </source>
</reference>
<name>A0A831EV03_ERWAM</name>
<dbReference type="EMBL" id="CAPB01000040">
    <property type="protein sequence ID" value="CCO95384.1"/>
    <property type="molecule type" value="Genomic_DNA"/>
</dbReference>
<dbReference type="AlphaFoldDB" id="A0A831EV03"/>
<proteinExistence type="predicted"/>
<evidence type="ECO:0000313" key="2">
    <source>
        <dbReference type="Proteomes" id="UP000013111"/>
    </source>
</evidence>
<reference evidence="1 2" key="1">
    <citation type="submission" date="2012-11" db="EMBL/GenBank/DDBJ databases">
        <authorList>
            <person name="Linke B."/>
        </authorList>
    </citation>
    <scope>NUCLEOTIDE SEQUENCE [LARGE SCALE GENOMIC DNA]</scope>
    <source>
        <strain evidence="2">CFBP 1232</strain>
    </source>
</reference>
<organism evidence="1 2">
    <name type="scientific">Erwinia amylovora NBRC 12687 = CFBP 1232</name>
    <dbReference type="NCBI Taxonomy" id="1219359"/>
    <lineage>
        <taxon>Bacteria</taxon>
        <taxon>Pseudomonadati</taxon>
        <taxon>Pseudomonadota</taxon>
        <taxon>Gammaproteobacteria</taxon>
        <taxon>Enterobacterales</taxon>
        <taxon>Erwiniaceae</taxon>
        <taxon>Erwinia</taxon>
    </lineage>
</organism>